<dbReference type="Proteomes" id="UP000242432">
    <property type="component" value="Unassembled WGS sequence"/>
</dbReference>
<dbReference type="AlphaFoldDB" id="A0A1T4V1A0"/>
<sequence length="242" mass="27046">MSEEYLKLFKEVNVHLSMSLPGFSNFKKLTGVDNAENVLYWFQRAKALGMETTCNVTVTKLNISELYETLALALLNGASSILLNRFLPGGRGLSYMEELLLTNEQINEMLDVAEDVLSEAGRYGHVGTEIPLCVIKEPSKYKHISIGYKCAAAKDFFVIDPAGQVRCCNHSPVIVGSVFDENIVSNLDYWRIFANSDYHPSFCRDCSKLDMCDCGCREVAAILNKSPSEIDWSIDFSAIKEL</sequence>
<organism evidence="1 2">
    <name type="scientific">Succinivibrio dextrinosolvens DSM 3072</name>
    <dbReference type="NCBI Taxonomy" id="1123324"/>
    <lineage>
        <taxon>Bacteria</taxon>
        <taxon>Pseudomonadati</taxon>
        <taxon>Pseudomonadota</taxon>
        <taxon>Gammaproteobacteria</taxon>
        <taxon>Aeromonadales</taxon>
        <taxon>Succinivibrionaceae</taxon>
        <taxon>Succinivibrio</taxon>
    </lineage>
</organism>
<dbReference type="RefSeq" id="WP_078928081.1">
    <property type="nucleotide sequence ID" value="NZ_FUXX01000005.1"/>
</dbReference>
<name>A0A1T4V1A0_9GAMM</name>
<dbReference type="SUPFAM" id="SSF102114">
    <property type="entry name" value="Radical SAM enzymes"/>
    <property type="match status" value="1"/>
</dbReference>
<dbReference type="InterPro" id="IPR058240">
    <property type="entry name" value="rSAM_sf"/>
</dbReference>
<proteinExistence type="predicted"/>
<evidence type="ECO:0000313" key="1">
    <source>
        <dbReference type="EMBL" id="SKA58674.1"/>
    </source>
</evidence>
<keyword evidence="2" id="KW-1185">Reference proteome</keyword>
<dbReference type="InterPro" id="IPR013785">
    <property type="entry name" value="Aldolase_TIM"/>
</dbReference>
<dbReference type="Gene3D" id="3.20.20.70">
    <property type="entry name" value="Aldolase class I"/>
    <property type="match status" value="1"/>
</dbReference>
<evidence type="ECO:0000313" key="2">
    <source>
        <dbReference type="Proteomes" id="UP000242432"/>
    </source>
</evidence>
<dbReference type="EMBL" id="FUXX01000005">
    <property type="protein sequence ID" value="SKA58674.1"/>
    <property type="molecule type" value="Genomic_DNA"/>
</dbReference>
<protein>
    <submittedName>
        <fullName evidence="1">Radical SAM additional 4Fe4S-binding SPASM domain-containing protein</fullName>
    </submittedName>
</protein>
<reference evidence="2" key="1">
    <citation type="submission" date="2017-02" db="EMBL/GenBank/DDBJ databases">
        <authorList>
            <person name="Varghese N."/>
            <person name="Submissions S."/>
        </authorList>
    </citation>
    <scope>NUCLEOTIDE SEQUENCE [LARGE SCALE GENOMIC DNA]</scope>
    <source>
        <strain evidence="2">DSM 3072</strain>
    </source>
</reference>
<gene>
    <name evidence="1" type="ORF">SAMN02745213_00509</name>
</gene>
<dbReference type="NCBIfam" id="TIGR04085">
    <property type="entry name" value="rSAM_more_4Fe4S"/>
    <property type="match status" value="1"/>
</dbReference>
<dbReference type="PANTHER" id="PTHR11228">
    <property type="entry name" value="RADICAL SAM DOMAIN PROTEIN"/>
    <property type="match status" value="1"/>
</dbReference>
<accession>A0A1T4V1A0</accession>
<dbReference type="PANTHER" id="PTHR11228:SF7">
    <property type="entry name" value="PQQA PEPTIDE CYCLASE"/>
    <property type="match status" value="1"/>
</dbReference>
<dbReference type="InterPro" id="IPR050377">
    <property type="entry name" value="Radical_SAM_PqqE_MftC-like"/>
</dbReference>
<dbReference type="InterPro" id="IPR023885">
    <property type="entry name" value="4Fe4S-binding_SPASM_dom"/>
</dbReference>